<dbReference type="CDD" id="cd04730">
    <property type="entry name" value="NPD_like"/>
    <property type="match status" value="1"/>
</dbReference>
<name>Q0VMM0_ALCBS</name>
<dbReference type="RefSeq" id="WP_011589408.1">
    <property type="nucleotide sequence ID" value="NC_008260.1"/>
</dbReference>
<gene>
    <name evidence="4" type="ordered locus">ABO_2130</name>
</gene>
<dbReference type="Pfam" id="PF03060">
    <property type="entry name" value="NMO"/>
    <property type="match status" value="1"/>
</dbReference>
<dbReference type="Proteomes" id="UP000008871">
    <property type="component" value="Chromosome"/>
</dbReference>
<dbReference type="Gene3D" id="3.20.20.70">
    <property type="entry name" value="Aldolase class I"/>
    <property type="match status" value="1"/>
</dbReference>
<dbReference type="SUPFAM" id="SSF51412">
    <property type="entry name" value="Inosine monophosphate dehydrogenase (IMPDH)"/>
    <property type="match status" value="1"/>
</dbReference>
<dbReference type="InterPro" id="IPR004136">
    <property type="entry name" value="NMO"/>
</dbReference>
<evidence type="ECO:0000256" key="3">
    <source>
        <dbReference type="ARBA" id="ARBA00023002"/>
    </source>
</evidence>
<sequence length="333" mass="35651">MVMLPKPLRTPLLHTLGCELPIMLAGMGGVSRHQLAAAVNQAGGFGVLGMVREPVERIRQEVEALRAINDGPFAVNLIPAATERRLLMDQVATCLALQVDAFVFFWDVDTGLVQYLKQEGKQVIYQVGNQRDADLAQSAGADVLIVQGHEAGGHVRGTTATLSLLPQVVANSDVPVVASGGIASGGAMLAAFSMGAQGVSLGSAFLATHEANAHSHHKQRIVDARADDTVYTTRFSRNWHEPAPVRVLSNAVTRGDYDEADPDTCIGEQDGQPIYLFSTDSPLTGAQGKLDDMALFCGQSCSQINAITSVQQRIDTLLDEVHIRIAALYRDSR</sequence>
<dbReference type="InterPro" id="IPR013785">
    <property type="entry name" value="Aldolase_TIM"/>
</dbReference>
<evidence type="ECO:0000256" key="2">
    <source>
        <dbReference type="ARBA" id="ARBA00022643"/>
    </source>
</evidence>
<dbReference type="EMBL" id="AM286690">
    <property type="protein sequence ID" value="CAL17578.1"/>
    <property type="molecule type" value="Genomic_DNA"/>
</dbReference>
<dbReference type="PANTHER" id="PTHR32332:SF20">
    <property type="entry name" value="2-NITROPROPANE DIOXYGENASE-LIKE PROTEIN"/>
    <property type="match status" value="1"/>
</dbReference>
<keyword evidence="2" id="KW-0288">FMN</keyword>
<dbReference type="GO" id="GO:0018580">
    <property type="term" value="F:nitronate monooxygenase activity"/>
    <property type="evidence" value="ECO:0007669"/>
    <property type="project" value="InterPro"/>
</dbReference>
<dbReference type="GO" id="GO:0051213">
    <property type="term" value="F:dioxygenase activity"/>
    <property type="evidence" value="ECO:0007669"/>
    <property type="project" value="UniProtKB-KW"/>
</dbReference>
<evidence type="ECO:0000313" key="4">
    <source>
        <dbReference type="EMBL" id="CAL17578.1"/>
    </source>
</evidence>
<dbReference type="AlphaFoldDB" id="Q0VMM0"/>
<keyword evidence="4" id="KW-0223">Dioxygenase</keyword>
<reference evidence="4 5" key="1">
    <citation type="journal article" date="2006" name="Nat. Biotechnol.">
        <title>Genome sequence of the ubiquitous hydrocarbon-degrading marine bacterium Alcanivorax borkumensis.</title>
        <authorList>
            <person name="Schneiker S."/>
            <person name="Martins dos Santos V.A.P."/>
            <person name="Bartels D."/>
            <person name="Bekel T."/>
            <person name="Brecht M."/>
            <person name="Buhrmester J."/>
            <person name="Chernikova T.N."/>
            <person name="Denaro R."/>
            <person name="Ferrer M."/>
            <person name="Gertler C."/>
            <person name="Goesmann A."/>
            <person name="Golyshina O.V."/>
            <person name="Kaminski F."/>
            <person name="Khachane A.N."/>
            <person name="Lang S."/>
            <person name="Linke B."/>
            <person name="McHardy A.C."/>
            <person name="Meyer F."/>
            <person name="Nechitaylo T."/>
            <person name="Puehler A."/>
            <person name="Regenhardt D."/>
            <person name="Rupp O."/>
            <person name="Sabirova J.S."/>
            <person name="Selbitschka W."/>
            <person name="Yakimov M.M."/>
            <person name="Timmis K.N."/>
            <person name="Vorhoelter F.-J."/>
            <person name="Weidner S."/>
            <person name="Kaiser O."/>
            <person name="Golyshin P.N."/>
        </authorList>
    </citation>
    <scope>NUCLEOTIDE SEQUENCE [LARGE SCALE GENOMIC DNA]</scope>
    <source>
        <strain evidence="5">ATCC 700651 / DSM 11573 / NCIMB 13689 / SK2</strain>
    </source>
</reference>
<keyword evidence="3" id="KW-0560">Oxidoreductase</keyword>
<dbReference type="HOGENOM" id="CLU_038732_1_0_6"/>
<dbReference type="STRING" id="393595.ABO_2130"/>
<keyword evidence="5" id="KW-1185">Reference proteome</keyword>
<proteinExistence type="predicted"/>
<keyword evidence="1" id="KW-0285">Flavoprotein</keyword>
<dbReference type="KEGG" id="abo:ABO_2130"/>
<dbReference type="PANTHER" id="PTHR32332">
    <property type="entry name" value="2-NITROPROPANE DIOXYGENASE"/>
    <property type="match status" value="1"/>
</dbReference>
<organism evidence="4 5">
    <name type="scientific">Alcanivorax borkumensis (strain ATCC 700651 / DSM 11573 / NCIMB 13689 / SK2)</name>
    <dbReference type="NCBI Taxonomy" id="393595"/>
    <lineage>
        <taxon>Bacteria</taxon>
        <taxon>Pseudomonadati</taxon>
        <taxon>Pseudomonadota</taxon>
        <taxon>Gammaproteobacteria</taxon>
        <taxon>Oceanospirillales</taxon>
        <taxon>Alcanivoracaceae</taxon>
        <taxon>Alcanivorax</taxon>
    </lineage>
</organism>
<dbReference type="eggNOG" id="COG2070">
    <property type="taxonomic scope" value="Bacteria"/>
</dbReference>
<dbReference type="OrthoDB" id="9778912at2"/>
<evidence type="ECO:0000313" key="5">
    <source>
        <dbReference type="Proteomes" id="UP000008871"/>
    </source>
</evidence>
<evidence type="ECO:0000256" key="1">
    <source>
        <dbReference type="ARBA" id="ARBA00022630"/>
    </source>
</evidence>
<accession>Q0VMM0</accession>
<protein>
    <submittedName>
        <fullName evidence="4">2-nitropropane dioxygenase, putative</fullName>
    </submittedName>
</protein>